<comment type="caution">
    <text evidence="2">The sequence shown here is derived from an EMBL/GenBank/DDBJ whole genome shotgun (WGS) entry which is preliminary data.</text>
</comment>
<dbReference type="PANTHER" id="PTHR42648">
    <property type="entry name" value="TRANSPOSASE, PUTATIVE-RELATED"/>
    <property type="match status" value="1"/>
</dbReference>
<dbReference type="SUPFAM" id="SSF53098">
    <property type="entry name" value="Ribonuclease H-like"/>
    <property type="match status" value="1"/>
</dbReference>
<evidence type="ECO:0000313" key="2">
    <source>
        <dbReference type="EMBL" id="GAA0175461.1"/>
    </source>
</evidence>
<reference evidence="2 3" key="1">
    <citation type="submission" date="2024-01" db="EMBL/GenBank/DDBJ databases">
        <title>The complete chloroplast genome sequence of Lithospermum erythrorhizon: insights into the phylogenetic relationship among Boraginaceae species and the maternal lineages of purple gromwells.</title>
        <authorList>
            <person name="Okada T."/>
            <person name="Watanabe K."/>
        </authorList>
    </citation>
    <scope>NUCLEOTIDE SEQUENCE [LARGE SCALE GENOMIC DNA]</scope>
</reference>
<keyword evidence="3" id="KW-1185">Reference proteome</keyword>
<dbReference type="InterPro" id="IPR039537">
    <property type="entry name" value="Retrotran_Ty1/copia-like"/>
</dbReference>
<evidence type="ECO:0000259" key="1">
    <source>
        <dbReference type="PROSITE" id="PS50994"/>
    </source>
</evidence>
<dbReference type="InterPro" id="IPR001584">
    <property type="entry name" value="Integrase_cat-core"/>
</dbReference>
<dbReference type="GO" id="GO:0015074">
    <property type="term" value="P:DNA integration"/>
    <property type="evidence" value="ECO:0007669"/>
    <property type="project" value="InterPro"/>
</dbReference>
<dbReference type="InterPro" id="IPR012337">
    <property type="entry name" value="RNaseH-like_sf"/>
</dbReference>
<sequence>MITNVFQANIKCFQADEGGEFYKLEPYLNKHGILFRYSCPATPQQNGVAERKYRNVAEKIRCSLFNLNYHQFLG</sequence>
<organism evidence="2 3">
    <name type="scientific">Lithospermum erythrorhizon</name>
    <name type="common">Purple gromwell</name>
    <name type="synonym">Lithospermum officinale var. erythrorhizon</name>
    <dbReference type="NCBI Taxonomy" id="34254"/>
    <lineage>
        <taxon>Eukaryota</taxon>
        <taxon>Viridiplantae</taxon>
        <taxon>Streptophyta</taxon>
        <taxon>Embryophyta</taxon>
        <taxon>Tracheophyta</taxon>
        <taxon>Spermatophyta</taxon>
        <taxon>Magnoliopsida</taxon>
        <taxon>eudicotyledons</taxon>
        <taxon>Gunneridae</taxon>
        <taxon>Pentapetalae</taxon>
        <taxon>asterids</taxon>
        <taxon>lamiids</taxon>
        <taxon>Boraginales</taxon>
        <taxon>Boraginaceae</taxon>
        <taxon>Boraginoideae</taxon>
        <taxon>Lithospermeae</taxon>
        <taxon>Lithospermum</taxon>
    </lineage>
</organism>
<feature type="domain" description="Integrase catalytic" evidence="1">
    <location>
        <begin position="1"/>
        <end position="74"/>
    </location>
</feature>
<protein>
    <recommendedName>
        <fullName evidence="1">Integrase catalytic domain-containing protein</fullName>
    </recommendedName>
</protein>
<dbReference type="AlphaFoldDB" id="A0AAV3RJX1"/>
<dbReference type="GO" id="GO:0003676">
    <property type="term" value="F:nucleic acid binding"/>
    <property type="evidence" value="ECO:0007669"/>
    <property type="project" value="InterPro"/>
</dbReference>
<dbReference type="PANTHER" id="PTHR42648:SF26">
    <property type="entry name" value="INTEGRASE CATALYTIC DOMAIN-CONTAINING PROTEIN"/>
    <property type="match status" value="1"/>
</dbReference>
<dbReference type="InterPro" id="IPR036397">
    <property type="entry name" value="RNaseH_sf"/>
</dbReference>
<name>A0AAV3RJX1_LITER</name>
<dbReference type="PROSITE" id="PS50994">
    <property type="entry name" value="INTEGRASE"/>
    <property type="match status" value="1"/>
</dbReference>
<dbReference type="Proteomes" id="UP001454036">
    <property type="component" value="Unassembled WGS sequence"/>
</dbReference>
<dbReference type="EMBL" id="BAABME010009604">
    <property type="protein sequence ID" value="GAA0175461.1"/>
    <property type="molecule type" value="Genomic_DNA"/>
</dbReference>
<evidence type="ECO:0000313" key="3">
    <source>
        <dbReference type="Proteomes" id="UP001454036"/>
    </source>
</evidence>
<proteinExistence type="predicted"/>
<dbReference type="Gene3D" id="3.30.420.10">
    <property type="entry name" value="Ribonuclease H-like superfamily/Ribonuclease H"/>
    <property type="match status" value="1"/>
</dbReference>
<gene>
    <name evidence="2" type="ORF">LIER_28628</name>
</gene>
<accession>A0AAV3RJX1</accession>